<accession>A0AB37UM88</accession>
<keyword evidence="2" id="KW-1133">Transmembrane helix</keyword>
<dbReference type="Pfam" id="PF09988">
    <property type="entry name" value="DUF2227"/>
    <property type="match status" value="1"/>
</dbReference>
<dbReference type="RefSeq" id="WP_015156458.1">
    <property type="nucleotide sequence ID" value="NZ_JAVKZF010000003.1"/>
</dbReference>
<evidence type="ECO:0000313" key="4">
    <source>
        <dbReference type="Proteomes" id="UP000282574"/>
    </source>
</evidence>
<evidence type="ECO:0000313" key="3">
    <source>
        <dbReference type="EMBL" id="RUT12495.1"/>
    </source>
</evidence>
<evidence type="ECO:0000256" key="2">
    <source>
        <dbReference type="SAM" id="Phobius"/>
    </source>
</evidence>
<keyword evidence="2" id="KW-0812">Transmembrane</keyword>
<evidence type="ECO:0008006" key="5">
    <source>
        <dbReference type="Google" id="ProtNLM"/>
    </source>
</evidence>
<gene>
    <name evidence="3" type="ORF">DSM107010_22960</name>
</gene>
<organism evidence="3 4">
    <name type="scientific">Chroococcidiopsis cubana SAG 39.79</name>
    <dbReference type="NCBI Taxonomy" id="388085"/>
    <lineage>
        <taxon>Bacteria</taxon>
        <taxon>Bacillati</taxon>
        <taxon>Cyanobacteriota</taxon>
        <taxon>Cyanophyceae</taxon>
        <taxon>Chroococcidiopsidales</taxon>
        <taxon>Chroococcidiopsidaceae</taxon>
        <taxon>Chroococcidiopsis</taxon>
    </lineage>
</organism>
<name>A0AB37UM88_9CYAN</name>
<comment type="caution">
    <text evidence="3">The sequence shown here is derived from an EMBL/GenBank/DDBJ whole genome shotgun (WGS) entry which is preliminary data.</text>
</comment>
<dbReference type="PANTHER" id="PTHR39085:SF1">
    <property type="entry name" value="SLL0924 PROTEIN"/>
    <property type="match status" value="1"/>
</dbReference>
<feature type="region of interest" description="Disordered" evidence="1">
    <location>
        <begin position="162"/>
        <end position="210"/>
    </location>
</feature>
<sequence length="210" mass="24685">MPSGQTHDRITLWSLPVVAGIAFGQTQSGNITLILSGAYLFSGLMFGPDLDLYSRQYQRWGYARWIWIPYQKTVKHRSILSHGFAIGTILRLIYLAIWLSILGLFFLGIAQFVWNVGWHWQTWWETVKRSLTHHTTEWIALCLGLELGAMSHVISDWSHSTYKRQQKQKNRNLPPQRGKIVRKKETGDRRELREPRELRKLREQRKSRKS</sequence>
<feature type="compositionally biased region" description="Basic and acidic residues" evidence="1">
    <location>
        <begin position="183"/>
        <end position="201"/>
    </location>
</feature>
<proteinExistence type="predicted"/>
<feature type="transmembrane region" description="Helical" evidence="2">
    <location>
        <begin position="92"/>
        <end position="114"/>
    </location>
</feature>
<protein>
    <recommendedName>
        <fullName evidence="5">Metal-binding protein</fullName>
    </recommendedName>
</protein>
<dbReference type="AlphaFoldDB" id="A0AB37UM88"/>
<dbReference type="EMBL" id="RSCK01000014">
    <property type="protein sequence ID" value="RUT12495.1"/>
    <property type="molecule type" value="Genomic_DNA"/>
</dbReference>
<dbReference type="Proteomes" id="UP000282574">
    <property type="component" value="Unassembled WGS sequence"/>
</dbReference>
<dbReference type="InterPro" id="IPR019250">
    <property type="entry name" value="DUF2227_metal-bd"/>
</dbReference>
<evidence type="ECO:0000256" key="1">
    <source>
        <dbReference type="SAM" id="MobiDB-lite"/>
    </source>
</evidence>
<reference evidence="3 4" key="1">
    <citation type="journal article" date="2019" name="Genome Biol. Evol.">
        <title>Day and night: Metabolic profiles and evolutionary relationships of six axenic non-marine cyanobacteria.</title>
        <authorList>
            <person name="Will S.E."/>
            <person name="Henke P."/>
            <person name="Boedeker C."/>
            <person name="Huang S."/>
            <person name="Brinkmann H."/>
            <person name="Rohde M."/>
            <person name="Jarek M."/>
            <person name="Friedl T."/>
            <person name="Seufert S."/>
            <person name="Schumacher M."/>
            <person name="Overmann J."/>
            <person name="Neumann-Schaal M."/>
            <person name="Petersen J."/>
        </authorList>
    </citation>
    <scope>NUCLEOTIDE SEQUENCE [LARGE SCALE GENOMIC DNA]</scope>
    <source>
        <strain evidence="3 4">SAG 39.79</strain>
    </source>
</reference>
<dbReference type="PANTHER" id="PTHR39085">
    <property type="entry name" value="SLL0924 PROTEIN"/>
    <property type="match status" value="1"/>
</dbReference>
<keyword evidence="4" id="KW-1185">Reference proteome</keyword>
<keyword evidence="2" id="KW-0472">Membrane</keyword>